<accession>A0A7R8CLW9</accession>
<keyword evidence="2" id="KW-1185">Reference proteome</keyword>
<evidence type="ECO:0000313" key="1">
    <source>
        <dbReference type="EMBL" id="CAF2858158.1"/>
    </source>
</evidence>
<organism evidence="1 2">
    <name type="scientific">Lepeophtheirus salmonis</name>
    <name type="common">Salmon louse</name>
    <name type="synonym">Caligus salmonis</name>
    <dbReference type="NCBI Taxonomy" id="72036"/>
    <lineage>
        <taxon>Eukaryota</taxon>
        <taxon>Metazoa</taxon>
        <taxon>Ecdysozoa</taxon>
        <taxon>Arthropoda</taxon>
        <taxon>Crustacea</taxon>
        <taxon>Multicrustacea</taxon>
        <taxon>Hexanauplia</taxon>
        <taxon>Copepoda</taxon>
        <taxon>Siphonostomatoida</taxon>
        <taxon>Caligidae</taxon>
        <taxon>Lepeophtheirus</taxon>
    </lineage>
</organism>
<gene>
    <name evidence="1" type="ORF">LSAA_5979</name>
</gene>
<name>A0A7R8CLW9_LEPSM</name>
<protein>
    <submittedName>
        <fullName evidence="1">(salmon louse) hypothetical protein</fullName>
    </submittedName>
</protein>
<reference evidence="1" key="1">
    <citation type="submission" date="2021-02" db="EMBL/GenBank/DDBJ databases">
        <authorList>
            <person name="Bekaert M."/>
        </authorList>
    </citation>
    <scope>NUCLEOTIDE SEQUENCE</scope>
    <source>
        <strain evidence="1">IoA-00</strain>
    </source>
</reference>
<dbReference type="AlphaFoldDB" id="A0A7R8CLW9"/>
<dbReference type="Proteomes" id="UP000675881">
    <property type="component" value="Chromosome 15"/>
</dbReference>
<proteinExistence type="predicted"/>
<evidence type="ECO:0000313" key="2">
    <source>
        <dbReference type="Proteomes" id="UP000675881"/>
    </source>
</evidence>
<sequence>MANSLYVTFFIGVLFLSITMYLYCWAESGTQMEFNGRIEESLRILRRNRWTKEIKTGLCGHNFVGCLSVAGSSTVESKKKEEGLRITCSAQPFASKLLLRK</sequence>
<dbReference type="EMBL" id="HG994594">
    <property type="protein sequence ID" value="CAF2858158.1"/>
    <property type="molecule type" value="Genomic_DNA"/>
</dbReference>